<feature type="domain" description="CinA C-terminal" evidence="1">
    <location>
        <begin position="12"/>
        <end position="161"/>
    </location>
</feature>
<dbReference type="Proteomes" id="UP000006427">
    <property type="component" value="Unassembled WGS sequence"/>
</dbReference>
<dbReference type="InterPro" id="IPR008136">
    <property type="entry name" value="CinA_C"/>
</dbReference>
<dbReference type="SUPFAM" id="SSF142433">
    <property type="entry name" value="CinA-like"/>
    <property type="match status" value="1"/>
</dbReference>
<dbReference type="eggNOG" id="COG1546">
    <property type="taxonomic scope" value="Bacteria"/>
</dbReference>
<protein>
    <submittedName>
        <fullName evidence="2">CinA domain protein</fullName>
    </submittedName>
</protein>
<evidence type="ECO:0000313" key="3">
    <source>
        <dbReference type="Proteomes" id="UP000006427"/>
    </source>
</evidence>
<gene>
    <name evidence="2" type="ORF">Dpep_0552</name>
</gene>
<name>D2Z521_9BACT</name>
<accession>D2Z521</accession>
<dbReference type="Pfam" id="PF02464">
    <property type="entry name" value="CinA"/>
    <property type="match status" value="1"/>
</dbReference>
<proteinExistence type="predicted"/>
<reference evidence="2 3" key="1">
    <citation type="journal article" date="2010" name="Stand. Genomic Sci.">
        <title>Permanent draft genome sequence of Dethiosulfovibrio peptidovorans type strain (SEBR 4207).</title>
        <authorList>
            <person name="Labutti K."/>
            <person name="Mayilraj S."/>
            <person name="Clum A."/>
            <person name="Lucas S."/>
            <person name="Glavina Del Rio T."/>
            <person name="Nolan M."/>
            <person name="Tice H."/>
            <person name="Cheng J.F."/>
            <person name="Pitluck S."/>
            <person name="Liolios K."/>
            <person name="Ivanova N."/>
            <person name="Mavromatis K."/>
            <person name="Mikhailova N."/>
            <person name="Pati A."/>
            <person name="Goodwin L."/>
            <person name="Chen A."/>
            <person name="Palaniappan K."/>
            <person name="Land M."/>
            <person name="Hauser L."/>
            <person name="Chang Y.J."/>
            <person name="Jeffries C.D."/>
            <person name="Rohde M."/>
            <person name="Spring S."/>
            <person name="Goker M."/>
            <person name="Woyke T."/>
            <person name="Bristow J."/>
            <person name="Eisen J.A."/>
            <person name="Markowitz V."/>
            <person name="Hugenholtz P."/>
            <person name="Kyrpides N.C."/>
            <person name="Klenk H.P."/>
            <person name="Lapidus A."/>
        </authorList>
    </citation>
    <scope>NUCLEOTIDE SEQUENCE [LARGE SCALE GENOMIC DNA]</scope>
    <source>
        <strain evidence="2 3">DSM 11002</strain>
    </source>
</reference>
<dbReference type="PaxDb" id="469381-Dpep_0552"/>
<evidence type="ECO:0000259" key="1">
    <source>
        <dbReference type="Pfam" id="PF02464"/>
    </source>
</evidence>
<dbReference type="InterPro" id="IPR036653">
    <property type="entry name" value="CinA-like_C"/>
</dbReference>
<dbReference type="STRING" id="469381.Dpep_0552"/>
<dbReference type="EMBL" id="ABTR02000001">
    <property type="protein sequence ID" value="EFC90580.1"/>
    <property type="molecule type" value="Genomic_DNA"/>
</dbReference>
<evidence type="ECO:0000313" key="2">
    <source>
        <dbReference type="EMBL" id="EFC90580.1"/>
    </source>
</evidence>
<comment type="caution">
    <text evidence="2">The sequence shown here is derived from an EMBL/GenBank/DDBJ whole genome shotgun (WGS) entry which is preliminary data.</text>
</comment>
<sequence>MIDLFPADIKDLSLRLKELCLDGKVKIALAESCTGGLIGGAVTEIAGSSAYFQGTAGTYSNEAKEKILSVSPEVIAKHGAVSSECAEAMAEGALKLYEANMVISVTGVAGPDGGSEEKPVGTVWFGIAGTGRSPSSFRKNFSGERSTIRMKTVRVALETLISGLGGALV</sequence>
<dbReference type="AlphaFoldDB" id="D2Z521"/>
<dbReference type="NCBIfam" id="TIGR00199">
    <property type="entry name" value="PncC_domain"/>
    <property type="match status" value="1"/>
</dbReference>
<keyword evidence="3" id="KW-1185">Reference proteome</keyword>
<organism evidence="2 3">
    <name type="scientific">Dethiosulfovibrio peptidovorans DSM 11002</name>
    <dbReference type="NCBI Taxonomy" id="469381"/>
    <lineage>
        <taxon>Bacteria</taxon>
        <taxon>Thermotogati</taxon>
        <taxon>Synergistota</taxon>
        <taxon>Synergistia</taxon>
        <taxon>Synergistales</taxon>
        <taxon>Dethiosulfovibrionaceae</taxon>
        <taxon>Dethiosulfovibrio</taxon>
    </lineage>
</organism>
<dbReference type="Gene3D" id="3.90.950.20">
    <property type="entry name" value="CinA-like"/>
    <property type="match status" value="1"/>
</dbReference>
<dbReference type="RefSeq" id="WP_005659402.1">
    <property type="nucleotide sequence ID" value="NZ_ABTR02000001.1"/>
</dbReference>